<dbReference type="AlphaFoldDB" id="A0A2G4EZ90"/>
<dbReference type="EMBL" id="NXIB02000076">
    <property type="protein sequence ID" value="PHX54833.1"/>
    <property type="molecule type" value="Genomic_DNA"/>
</dbReference>
<dbReference type="Proteomes" id="UP000226442">
    <property type="component" value="Unassembled WGS sequence"/>
</dbReference>
<keyword evidence="2" id="KW-1185">Reference proteome</keyword>
<gene>
    <name evidence="1" type="ORF">CP500_013980</name>
</gene>
<dbReference type="RefSeq" id="WP_096831814.1">
    <property type="nucleotide sequence ID" value="NZ_NXIB02000076.1"/>
</dbReference>
<dbReference type="OrthoDB" id="454223at2"/>
<evidence type="ECO:0000313" key="2">
    <source>
        <dbReference type="Proteomes" id="UP000226442"/>
    </source>
</evidence>
<proteinExistence type="predicted"/>
<evidence type="ECO:0000313" key="1">
    <source>
        <dbReference type="EMBL" id="PHX54833.1"/>
    </source>
</evidence>
<reference evidence="1" key="1">
    <citation type="submission" date="2017-10" db="EMBL/GenBank/DDBJ databases">
        <title>Draft genome sequence of the planktic cyanobacteria Tychonema bourrellyi isolated from alpine lentic freshwater.</title>
        <authorList>
            <person name="Tett A."/>
            <person name="Armanini F."/>
            <person name="Asnicar F."/>
            <person name="Boscaini A."/>
            <person name="Pasolli E."/>
            <person name="Zolfo M."/>
            <person name="Donati C."/>
            <person name="Salmaso N."/>
            <person name="Segata N."/>
        </authorList>
    </citation>
    <scope>NUCLEOTIDE SEQUENCE</scope>
    <source>
        <strain evidence="1">FEM_GT703</strain>
    </source>
</reference>
<organism evidence="1 2">
    <name type="scientific">Tychonema bourrellyi FEM_GT703</name>
    <dbReference type="NCBI Taxonomy" id="2040638"/>
    <lineage>
        <taxon>Bacteria</taxon>
        <taxon>Bacillati</taxon>
        <taxon>Cyanobacteriota</taxon>
        <taxon>Cyanophyceae</taxon>
        <taxon>Oscillatoriophycideae</taxon>
        <taxon>Oscillatoriales</taxon>
        <taxon>Microcoleaceae</taxon>
        <taxon>Tychonema</taxon>
    </lineage>
</organism>
<dbReference type="NCBIfam" id="TIGR04155">
    <property type="entry name" value="cyano_PEP"/>
    <property type="match status" value="1"/>
</dbReference>
<accession>A0A2G4EZ90</accession>
<protein>
    <submittedName>
        <fullName evidence="1">PEP-CTERM sorting domain-containing protein</fullName>
    </submittedName>
</protein>
<name>A0A2G4EZ90_9CYAN</name>
<dbReference type="InterPro" id="IPR026374">
    <property type="entry name" value="Cyano_PEP"/>
</dbReference>
<sequence>MKINHGIGSIAVLFATPLVTGLSVGIAPSSAAIIAGSAAEVSIDNFSHRPTDTGTFTNTYTQAIANKGAVISAANANAVFLSNCQQLLAANLSESTVKGEGSKYSGLAQSQAAIIGDFDLDAKETFSFTFQTFLRLLTSVDNPQSERVSAQGNLSFLLIDTVSNILLDSFQLGGSLHSFKRGDLSLSYSDSFNPTQINLDFLAQGNTKESVVYSSGVYARTFDNATNLRLVEVKNNLVLAESQPVREAEPVPEPTTILGTAMFFGFLAKGRKLQK</sequence>
<comment type="caution">
    <text evidence="1">The sequence shown here is derived from an EMBL/GenBank/DDBJ whole genome shotgun (WGS) entry which is preliminary data.</text>
</comment>